<comment type="caution">
    <text evidence="3">The sequence shown here is derived from an EMBL/GenBank/DDBJ whole genome shotgun (WGS) entry which is preliminary data.</text>
</comment>
<reference evidence="5" key="3">
    <citation type="journal article" date="2019" name="Int. J. Syst. Evol. Microbiol.">
        <title>The Global Catalogue of Microorganisms (GCM) 10K type strain sequencing project: providing services to taxonomists for standard genome sequencing and annotation.</title>
        <authorList>
            <consortium name="The Broad Institute Genomics Platform"/>
            <consortium name="The Broad Institute Genome Sequencing Center for Infectious Disease"/>
            <person name="Wu L."/>
            <person name="Ma J."/>
        </authorList>
    </citation>
    <scope>NUCLEOTIDE SEQUENCE [LARGE SCALE GENOMIC DNA]</scope>
    <source>
        <strain evidence="5">CCM 8490</strain>
    </source>
</reference>
<dbReference type="RefSeq" id="WP_120213086.1">
    <property type="nucleotide sequence ID" value="NZ_BMCW01000001.1"/>
</dbReference>
<evidence type="ECO:0000313" key="5">
    <source>
        <dbReference type="Proteomes" id="UP000658202"/>
    </source>
</evidence>
<sequence>MRKIILTFILLSFSFLFKAQNTSEADIWSGSYAVYSIKDDKTALDTLVIAKTKDVKPENVPSRFEVDLKRWTVISKKDKRGDSEVVRRFIFNPENKDDEYKEFGWTRLYQEGKMNCIDGGHFFICQTKPDTTVDFQKEGTFLTKTGFFGVWLHFGLVELKKLN</sequence>
<keyword evidence="5" id="KW-1185">Reference proteome</keyword>
<reference evidence="2" key="4">
    <citation type="submission" date="2024-05" db="EMBL/GenBank/DDBJ databases">
        <authorList>
            <person name="Sun Q."/>
            <person name="Sedlacek I."/>
        </authorList>
    </citation>
    <scope>NUCLEOTIDE SEQUENCE</scope>
    <source>
        <strain evidence="2">CCM 8490</strain>
    </source>
</reference>
<evidence type="ECO:0000256" key="1">
    <source>
        <dbReference type="SAM" id="SignalP"/>
    </source>
</evidence>
<feature type="chain" id="PRO_5018996542" description="Phosphate ABC transporter permease" evidence="1">
    <location>
        <begin position="20"/>
        <end position="163"/>
    </location>
</feature>
<reference evidence="2" key="1">
    <citation type="journal article" date="2014" name="Int. J. Syst. Evol. Microbiol.">
        <title>Complete genome of a new Firmicutes species belonging to the dominant human colonic microbiota ('Ruminococcus bicirculans') reveals two chromosomes and a selective capacity to utilize plant glucans.</title>
        <authorList>
            <consortium name="NISC Comparative Sequencing Program"/>
            <person name="Wegmann U."/>
            <person name="Louis P."/>
            <person name="Goesmann A."/>
            <person name="Henrissat B."/>
            <person name="Duncan S.H."/>
            <person name="Flint H.J."/>
        </authorList>
    </citation>
    <scope>NUCLEOTIDE SEQUENCE</scope>
    <source>
        <strain evidence="2">CCM 8490</strain>
    </source>
</reference>
<evidence type="ECO:0000313" key="3">
    <source>
        <dbReference type="EMBL" id="RKE88294.1"/>
    </source>
</evidence>
<protein>
    <recommendedName>
        <fullName evidence="6">Phosphate ABC transporter permease</fullName>
    </recommendedName>
</protein>
<dbReference type="EMBL" id="RAQH01000003">
    <property type="protein sequence ID" value="RKE88294.1"/>
    <property type="molecule type" value="Genomic_DNA"/>
</dbReference>
<dbReference type="Proteomes" id="UP000658202">
    <property type="component" value="Unassembled WGS sequence"/>
</dbReference>
<evidence type="ECO:0000313" key="2">
    <source>
        <dbReference type="EMBL" id="GGG49953.1"/>
    </source>
</evidence>
<feature type="signal peptide" evidence="1">
    <location>
        <begin position="1"/>
        <end position="19"/>
    </location>
</feature>
<keyword evidence="1" id="KW-0732">Signal</keyword>
<organism evidence="3 4">
    <name type="scientific">Epilithonimonas arachidiradicis</name>
    <dbReference type="NCBI Taxonomy" id="1617282"/>
    <lineage>
        <taxon>Bacteria</taxon>
        <taxon>Pseudomonadati</taxon>
        <taxon>Bacteroidota</taxon>
        <taxon>Flavobacteriia</taxon>
        <taxon>Flavobacteriales</taxon>
        <taxon>Weeksellaceae</taxon>
        <taxon>Chryseobacterium group</taxon>
        <taxon>Epilithonimonas</taxon>
    </lineage>
</organism>
<proteinExistence type="predicted"/>
<name>A0A420DAW8_9FLAO</name>
<dbReference type="AlphaFoldDB" id="A0A420DAW8"/>
<evidence type="ECO:0008006" key="6">
    <source>
        <dbReference type="Google" id="ProtNLM"/>
    </source>
</evidence>
<accession>A0A420DAW8</accession>
<evidence type="ECO:0000313" key="4">
    <source>
        <dbReference type="Proteomes" id="UP000285906"/>
    </source>
</evidence>
<dbReference type="Proteomes" id="UP000285906">
    <property type="component" value="Unassembled WGS sequence"/>
</dbReference>
<reference evidence="3 4" key="2">
    <citation type="submission" date="2018-09" db="EMBL/GenBank/DDBJ databases">
        <title>Genomic Encyclopedia of Archaeal and Bacterial Type Strains, Phase II (KMG-II): from individual species to whole genera.</title>
        <authorList>
            <person name="Goeker M."/>
        </authorList>
    </citation>
    <scope>NUCLEOTIDE SEQUENCE [LARGE SCALE GENOMIC DNA]</scope>
    <source>
        <strain evidence="3 4">DSM 27620</strain>
    </source>
</reference>
<dbReference type="OrthoDB" id="1188608at2"/>
<gene>
    <name evidence="3" type="ORF">BXY58_1440</name>
    <name evidence="2" type="ORF">GCM10007332_09400</name>
</gene>
<dbReference type="EMBL" id="BMCW01000001">
    <property type="protein sequence ID" value="GGG49953.1"/>
    <property type="molecule type" value="Genomic_DNA"/>
</dbReference>